<dbReference type="Proteomes" id="UP000472320">
    <property type="component" value="Unassembled WGS sequence"/>
</dbReference>
<dbReference type="PRINTS" id="PR00039">
    <property type="entry name" value="HTHLYSR"/>
</dbReference>
<dbReference type="InterPro" id="IPR036390">
    <property type="entry name" value="WH_DNA-bd_sf"/>
</dbReference>
<dbReference type="PANTHER" id="PTHR30579:SF3">
    <property type="entry name" value="TRANSCRIPTIONAL REGULATORY PROTEIN"/>
    <property type="match status" value="1"/>
</dbReference>
<proteinExistence type="inferred from homology"/>
<dbReference type="Pfam" id="PF03466">
    <property type="entry name" value="LysR_substrate"/>
    <property type="match status" value="1"/>
</dbReference>
<accession>A0A6L6QN59</accession>
<dbReference type="EMBL" id="WNKX01000028">
    <property type="protein sequence ID" value="MTW13858.1"/>
    <property type="molecule type" value="Genomic_DNA"/>
</dbReference>
<reference evidence="6 7" key="1">
    <citation type="submission" date="2019-11" db="EMBL/GenBank/DDBJ databases">
        <title>Type strains purchased from KCTC, JCM and DSMZ.</title>
        <authorList>
            <person name="Lu H."/>
        </authorList>
    </citation>
    <scope>NUCLEOTIDE SEQUENCE [LARGE SCALE GENOMIC DNA]</scope>
    <source>
        <strain evidence="6 7">JCM 31587</strain>
    </source>
</reference>
<dbReference type="PANTHER" id="PTHR30579">
    <property type="entry name" value="TRANSCRIPTIONAL REGULATOR"/>
    <property type="match status" value="1"/>
</dbReference>
<keyword evidence="7" id="KW-1185">Reference proteome</keyword>
<feature type="domain" description="HTH lysR-type" evidence="5">
    <location>
        <begin position="5"/>
        <end position="62"/>
    </location>
</feature>
<sequence>MTNSIPWDLYRTFLHVLNAQSLSGAARSLGLTQPTVGRHITELESGLGVALFTRSQAGLQPTEAAQQLRTQLEEMQQVAASIERSAHGQNTVRGAVRISASEMVGVEILPPILAPLRATHPELEIELALSDALEDLVGRSADIAVRMTRPQQDVLLAQRIGKVELGFFAHKDYLERMGKPKSMAALSGHSLVGFDVETPFLRAAGAAIGGWPRDSFAYRCDSNLAQMALIRAGAGIGVAQVGLASRDANLVRLLRKEMDLTIEAWVTMHADLRNSARCRTVFDALVAGLRSVWSAA</sequence>
<dbReference type="AlphaFoldDB" id="A0A6L6QN59"/>
<evidence type="ECO:0000256" key="3">
    <source>
        <dbReference type="ARBA" id="ARBA00023125"/>
    </source>
</evidence>
<gene>
    <name evidence="6" type="ORF">GM658_24910</name>
</gene>
<dbReference type="Pfam" id="PF00126">
    <property type="entry name" value="HTH_1"/>
    <property type="match status" value="1"/>
</dbReference>
<dbReference type="Gene3D" id="3.40.190.290">
    <property type="match status" value="1"/>
</dbReference>
<dbReference type="RefSeq" id="WP_155456771.1">
    <property type="nucleotide sequence ID" value="NZ_WNKX01000028.1"/>
</dbReference>
<dbReference type="PROSITE" id="PS50931">
    <property type="entry name" value="HTH_LYSR"/>
    <property type="match status" value="1"/>
</dbReference>
<organism evidence="6 7">
    <name type="scientific">Massilia eburnea</name>
    <dbReference type="NCBI Taxonomy" id="1776165"/>
    <lineage>
        <taxon>Bacteria</taxon>
        <taxon>Pseudomonadati</taxon>
        <taxon>Pseudomonadota</taxon>
        <taxon>Betaproteobacteria</taxon>
        <taxon>Burkholderiales</taxon>
        <taxon>Oxalobacteraceae</taxon>
        <taxon>Telluria group</taxon>
        <taxon>Massilia</taxon>
    </lineage>
</organism>
<dbReference type="InterPro" id="IPR050176">
    <property type="entry name" value="LTTR"/>
</dbReference>
<evidence type="ECO:0000256" key="1">
    <source>
        <dbReference type="ARBA" id="ARBA00009437"/>
    </source>
</evidence>
<dbReference type="GO" id="GO:0003677">
    <property type="term" value="F:DNA binding"/>
    <property type="evidence" value="ECO:0007669"/>
    <property type="project" value="UniProtKB-KW"/>
</dbReference>
<evidence type="ECO:0000313" key="6">
    <source>
        <dbReference type="EMBL" id="MTW13858.1"/>
    </source>
</evidence>
<dbReference type="InterPro" id="IPR005119">
    <property type="entry name" value="LysR_subst-bd"/>
</dbReference>
<comment type="similarity">
    <text evidence="1">Belongs to the LysR transcriptional regulatory family.</text>
</comment>
<dbReference type="GO" id="GO:0003700">
    <property type="term" value="F:DNA-binding transcription factor activity"/>
    <property type="evidence" value="ECO:0007669"/>
    <property type="project" value="InterPro"/>
</dbReference>
<dbReference type="OrthoDB" id="9072091at2"/>
<protein>
    <submittedName>
        <fullName evidence="6">LysR family transcriptional regulator</fullName>
    </submittedName>
</protein>
<dbReference type="SUPFAM" id="SSF46785">
    <property type="entry name" value="Winged helix' DNA-binding domain"/>
    <property type="match status" value="1"/>
</dbReference>
<dbReference type="InterPro" id="IPR036388">
    <property type="entry name" value="WH-like_DNA-bd_sf"/>
</dbReference>
<keyword evidence="3" id="KW-0238">DNA-binding</keyword>
<comment type="caution">
    <text evidence="6">The sequence shown here is derived from an EMBL/GenBank/DDBJ whole genome shotgun (WGS) entry which is preliminary data.</text>
</comment>
<dbReference type="Gene3D" id="1.10.10.10">
    <property type="entry name" value="Winged helix-like DNA-binding domain superfamily/Winged helix DNA-binding domain"/>
    <property type="match status" value="1"/>
</dbReference>
<name>A0A6L6QN59_9BURK</name>
<evidence type="ECO:0000256" key="4">
    <source>
        <dbReference type="ARBA" id="ARBA00023163"/>
    </source>
</evidence>
<evidence type="ECO:0000313" key="7">
    <source>
        <dbReference type="Proteomes" id="UP000472320"/>
    </source>
</evidence>
<evidence type="ECO:0000259" key="5">
    <source>
        <dbReference type="PROSITE" id="PS50931"/>
    </source>
</evidence>
<dbReference type="SUPFAM" id="SSF53850">
    <property type="entry name" value="Periplasmic binding protein-like II"/>
    <property type="match status" value="1"/>
</dbReference>
<keyword evidence="4" id="KW-0804">Transcription</keyword>
<dbReference type="InterPro" id="IPR000847">
    <property type="entry name" value="LysR_HTH_N"/>
</dbReference>
<keyword evidence="2" id="KW-0805">Transcription regulation</keyword>
<evidence type="ECO:0000256" key="2">
    <source>
        <dbReference type="ARBA" id="ARBA00023015"/>
    </source>
</evidence>